<evidence type="ECO:0000256" key="8">
    <source>
        <dbReference type="ARBA" id="ARBA00023212"/>
    </source>
</evidence>
<dbReference type="InterPro" id="IPR036859">
    <property type="entry name" value="CAP-Gly_dom_sf"/>
</dbReference>
<dbReference type="GO" id="GO:0030286">
    <property type="term" value="C:dynein complex"/>
    <property type="evidence" value="ECO:0007669"/>
    <property type="project" value="UniProtKB-KW"/>
</dbReference>
<keyword evidence="12" id="KW-1185">Reference proteome</keyword>
<evidence type="ECO:0000256" key="10">
    <source>
        <dbReference type="SAM" id="MobiDB-lite"/>
    </source>
</evidence>
<keyword evidence="5" id="KW-0493">Microtubule</keyword>
<name>A0A914E0G9_9BILA</name>
<evidence type="ECO:0000256" key="2">
    <source>
        <dbReference type="ARBA" id="ARBA00011010"/>
    </source>
</evidence>
<dbReference type="SUPFAM" id="SSF74924">
    <property type="entry name" value="Cap-Gly domain"/>
    <property type="match status" value="1"/>
</dbReference>
<dbReference type="PROSITE" id="PS50245">
    <property type="entry name" value="CAP_GLY_2"/>
    <property type="match status" value="1"/>
</dbReference>
<sequence>MPFEIGDRVDTDKGKGAVAFYGPTKFADGIWVGVILDEQIGKNNGTVQGEKYFECEPNFGIFIKESQVRLESSTPRSSRLQAPSGLKAPVSVKKSGLQPKGSPAESPKMSPAASMEGLTKVQSASNLRKPSSSDQKSVKTMKSVEKPTRTSSPVARKSLQKDQEKVEDPAPSNPQRQAETEVISVKDKAQKIEEKRVSLSSAPVFAPKDPSSEMSELAFLRMENKDLAEKLDILRAKRKEDQSKLEEFKQSQFQIERLQAFKNDMTKAHSELKQQHQALQKEYSEFKLAKSEHDDVEGLMEQLELVALDKEMAEEKAETLQQEVNEQKMKIQELETDLDLLKAEMEGLMSSPTSPSAPNNLQVKQLEQQNERMKEALIKMRDIVARTTIEKDTALKDVESMRQEYDEMQKLYEKMRIQVQQAEETVNHFKEQVDASMGAEKMIDTLTDKNLELEDKIKKCEETIEDLEAMRAMDEEIGETQKEVERELRQELDQACVQINELKLQIKKFDERADEYEKVILKFRQRVIDLNEEIQEHKDQILILKERLEDKEIDDDGVTKTQTPGLALLTQNRMFSEIVESEVRQIELEYAQQHVKYLKAFLPDNFAKPGGDNDFVILNILFPKLAAKAGNLIKLLGQKYPPVPGGMRREHITKSHRAEQWAHVSKFTYTLQSLIGITKKFESSIQQCSVERLSKIAIQQLEMSAQEKHIDQYFELLKQNRLDENTSVENIERASNYFQKIFSVNMSADSFDTNEAMKNTILQFQNGLNWIRVNCQRLKFFIQPPESEDAQNDIAQFVSQISILLTDSEQFSLRANNRIPTEKEITMSSELMDKIFSAITSLEKAAKIMHSTCSFAASQLSMIPETEGLSVQQLKEMLQGSVEKFVGNMEPEKCAEYVKSSLSSVRDFLEELSKKLDDSSMEAPKSETNGFPPLVDRAHARKQDAAEAEGLRWQISKKDNEIIELKRTIKARNDDISSLKVRIGMMDKKIEDSSKSDDARAQHLQEKYDELVKEMQTKQVEYEKSIDSLQAAVETKEKDIEEHKLRLRDIDKKAFMATHMLGPGSIPGTPTSTPFNAFPDLNMSMLMEKEYRETMESLKWAQHRIRQLEAEASKRLLAEMKPLDVPDIISGPLTLKLRERNSDDFELEQMVKESEQLLAESNKYLIEPVDPKQKLFFRNNVVNFNQRVENLKFRFQRFWNRTHPGEAYPRIFTKLTQVETKEKQKTTPENSVDRCKNILEKWKKQNEEDMKRYGHLLKSS</sequence>
<dbReference type="Proteomes" id="UP000887540">
    <property type="component" value="Unplaced"/>
</dbReference>
<dbReference type="PROSITE" id="PS00845">
    <property type="entry name" value="CAP_GLY_1"/>
    <property type="match status" value="1"/>
</dbReference>
<dbReference type="PANTHER" id="PTHR18916">
    <property type="entry name" value="DYNACTIN 1-RELATED MICROTUBULE-BINDING"/>
    <property type="match status" value="1"/>
</dbReference>
<evidence type="ECO:0000256" key="6">
    <source>
        <dbReference type="ARBA" id="ARBA00023017"/>
    </source>
</evidence>
<dbReference type="Gene3D" id="2.30.30.190">
    <property type="entry name" value="CAP Gly-rich-like domain"/>
    <property type="match status" value="1"/>
</dbReference>
<evidence type="ECO:0000259" key="11">
    <source>
        <dbReference type="PROSITE" id="PS50245"/>
    </source>
</evidence>
<feature type="coiled-coil region" evidence="9">
    <location>
        <begin position="1001"/>
        <end position="1053"/>
    </location>
</feature>
<feature type="compositionally biased region" description="Basic and acidic residues" evidence="10">
    <location>
        <begin position="159"/>
        <end position="168"/>
    </location>
</feature>
<dbReference type="WBParaSite" id="ACRNAN_scaffold49.g10174.t1">
    <property type="protein sequence ID" value="ACRNAN_scaffold49.g10174.t1"/>
    <property type="gene ID" value="ACRNAN_scaffold49.g10174"/>
</dbReference>
<evidence type="ECO:0000256" key="7">
    <source>
        <dbReference type="ARBA" id="ARBA00023054"/>
    </source>
</evidence>
<dbReference type="GO" id="GO:0005874">
    <property type="term" value="C:microtubule"/>
    <property type="evidence" value="ECO:0007669"/>
    <property type="project" value="UniProtKB-KW"/>
</dbReference>
<keyword evidence="8" id="KW-0206">Cytoskeleton</keyword>
<protein>
    <recommendedName>
        <fullName evidence="3">Dynactin subunit 1</fullName>
    </recommendedName>
</protein>
<organism evidence="12 13">
    <name type="scientific">Acrobeloides nanus</name>
    <dbReference type="NCBI Taxonomy" id="290746"/>
    <lineage>
        <taxon>Eukaryota</taxon>
        <taxon>Metazoa</taxon>
        <taxon>Ecdysozoa</taxon>
        <taxon>Nematoda</taxon>
        <taxon>Chromadorea</taxon>
        <taxon>Rhabditida</taxon>
        <taxon>Tylenchina</taxon>
        <taxon>Cephalobomorpha</taxon>
        <taxon>Cephaloboidea</taxon>
        <taxon>Cephalobidae</taxon>
        <taxon>Acrobeloides</taxon>
    </lineage>
</organism>
<evidence type="ECO:0000313" key="12">
    <source>
        <dbReference type="Proteomes" id="UP000887540"/>
    </source>
</evidence>
<comment type="subcellular location">
    <subcellularLocation>
        <location evidence="1">Cytoplasm</location>
        <location evidence="1">Cytoskeleton</location>
    </subcellularLocation>
</comment>
<dbReference type="InterPro" id="IPR000938">
    <property type="entry name" value="CAP-Gly_domain"/>
</dbReference>
<proteinExistence type="inferred from homology"/>
<evidence type="ECO:0000313" key="13">
    <source>
        <dbReference type="WBParaSite" id="ACRNAN_scaffold49.g10174.t1"/>
    </source>
</evidence>
<evidence type="ECO:0000256" key="5">
    <source>
        <dbReference type="ARBA" id="ARBA00022701"/>
    </source>
</evidence>
<dbReference type="AlphaFoldDB" id="A0A914E0G9"/>
<evidence type="ECO:0000256" key="4">
    <source>
        <dbReference type="ARBA" id="ARBA00022490"/>
    </source>
</evidence>
<feature type="compositionally biased region" description="Polar residues" evidence="10">
    <location>
        <begin position="120"/>
        <end position="140"/>
    </location>
</feature>
<dbReference type="SMART" id="SM01052">
    <property type="entry name" value="CAP_GLY"/>
    <property type="match status" value="1"/>
</dbReference>
<keyword evidence="7 9" id="KW-0175">Coiled coil</keyword>
<keyword evidence="4" id="KW-0963">Cytoplasm</keyword>
<keyword evidence="6" id="KW-0243">Dynein</keyword>
<dbReference type="Pfam" id="PF12455">
    <property type="entry name" value="Dynactin"/>
    <property type="match status" value="1"/>
</dbReference>
<comment type="similarity">
    <text evidence="2">Belongs to the dynactin 150 kDa subunit family.</text>
</comment>
<dbReference type="Pfam" id="PF01302">
    <property type="entry name" value="CAP_GLY"/>
    <property type="match status" value="1"/>
</dbReference>
<feature type="region of interest" description="Disordered" evidence="10">
    <location>
        <begin position="73"/>
        <end position="185"/>
    </location>
</feature>
<dbReference type="InterPro" id="IPR022157">
    <property type="entry name" value="Dynactin"/>
</dbReference>
<evidence type="ECO:0000256" key="9">
    <source>
        <dbReference type="SAM" id="Coils"/>
    </source>
</evidence>
<reference evidence="13" key="1">
    <citation type="submission" date="2022-11" db="UniProtKB">
        <authorList>
            <consortium name="WormBaseParasite"/>
        </authorList>
    </citation>
    <scope>IDENTIFICATION</scope>
</reference>
<evidence type="ECO:0000256" key="1">
    <source>
        <dbReference type="ARBA" id="ARBA00004245"/>
    </source>
</evidence>
<feature type="domain" description="CAP-Gly" evidence="11">
    <location>
        <begin position="22"/>
        <end position="64"/>
    </location>
</feature>
<evidence type="ECO:0000256" key="3">
    <source>
        <dbReference type="ARBA" id="ARBA00016574"/>
    </source>
</evidence>
<accession>A0A914E0G9</accession>